<dbReference type="PROSITE" id="PS00122">
    <property type="entry name" value="CARBOXYLESTERASE_B_1"/>
    <property type="match status" value="1"/>
</dbReference>
<protein>
    <recommendedName>
        <fullName evidence="6">Carboxylic ester hydrolase</fullName>
        <ecNumber evidence="6">3.1.1.-</ecNumber>
    </recommendedName>
</protein>
<keyword evidence="2" id="KW-0719">Serine esterase</keyword>
<keyword evidence="4" id="KW-1015">Disulfide bond</keyword>
<feature type="domain" description="Carboxylesterase type B" evidence="7">
    <location>
        <begin position="43"/>
        <end position="559"/>
    </location>
</feature>
<dbReference type="EC" id="3.1.1.-" evidence="6"/>
<dbReference type="AlphaFoldDB" id="A0A653D719"/>
<feature type="signal peptide" evidence="6">
    <location>
        <begin position="1"/>
        <end position="21"/>
    </location>
</feature>
<gene>
    <name evidence="8" type="ORF">CALMAC_LOCUS14950</name>
</gene>
<dbReference type="PROSITE" id="PS00941">
    <property type="entry name" value="CARBOXYLESTERASE_B_2"/>
    <property type="match status" value="1"/>
</dbReference>
<evidence type="ECO:0000256" key="2">
    <source>
        <dbReference type="ARBA" id="ARBA00022487"/>
    </source>
</evidence>
<comment type="similarity">
    <text evidence="1 6">Belongs to the type-B carboxylesterase/lipase family.</text>
</comment>
<feature type="chain" id="PRO_5031603443" description="Carboxylic ester hydrolase" evidence="6">
    <location>
        <begin position="22"/>
        <end position="575"/>
    </location>
</feature>
<dbReference type="OrthoDB" id="19653at2759"/>
<dbReference type="PANTHER" id="PTHR43142:SF1">
    <property type="entry name" value="CARBOXYLIC ESTER HYDROLASE"/>
    <property type="match status" value="1"/>
</dbReference>
<keyword evidence="6" id="KW-0732">Signal</keyword>
<dbReference type="InterPro" id="IPR019826">
    <property type="entry name" value="Carboxylesterase_B_AS"/>
</dbReference>
<dbReference type="SUPFAM" id="SSF53474">
    <property type="entry name" value="alpha/beta-Hydrolases"/>
    <property type="match status" value="1"/>
</dbReference>
<evidence type="ECO:0000256" key="4">
    <source>
        <dbReference type="ARBA" id="ARBA00023157"/>
    </source>
</evidence>
<evidence type="ECO:0000256" key="5">
    <source>
        <dbReference type="ARBA" id="ARBA00023180"/>
    </source>
</evidence>
<accession>A0A653D719</accession>
<reference evidence="8 9" key="1">
    <citation type="submission" date="2019-01" db="EMBL/GenBank/DDBJ databases">
        <authorList>
            <person name="Sayadi A."/>
        </authorList>
    </citation>
    <scope>NUCLEOTIDE SEQUENCE [LARGE SCALE GENOMIC DNA]</scope>
</reference>
<name>A0A653D719_CALMS</name>
<dbReference type="Pfam" id="PF00135">
    <property type="entry name" value="COesterase"/>
    <property type="match status" value="1"/>
</dbReference>
<dbReference type="Gene3D" id="3.40.50.1820">
    <property type="entry name" value="alpha/beta hydrolase"/>
    <property type="match status" value="1"/>
</dbReference>
<sequence length="575" mass="64644">MTVKKFLVQWIIFVCLSVCFCEIVGDDTSFKNFPLKTLEDGSVVRGVRSKTLTEGKLYYSFRGIRYAKPPVGELRWKPPEKAPKWEGVLDATEDGSQCTQFMRVMIAGQEDCLTINVYTPTLEQDNLPVIAWIHDGGFFLGNSSYAYRPPDLILDEHVIFVSFNYRLGVFGFFSTEDLAAPGNFAFKDQVLALRWVQENIHHFGGDPKAVTVFGESAGSSSISYLLQSDSAKGLFRGAIMNSGVGTCLWSLDRRAKLTSQLLGTVLKVDTSDNIKMVEQLRQFDQVQTQIAAAAAQSHVLIDTLAGLTYGPVKEPVHDGAFFYNNTEDNLRNGHFHRVPVLMGTTSNEAVAFGIVTSLLRVIPLQYDKNPKLAAPAGLTDSDADRTAAATDVYSYFFQSRPLSLSNMSDLARFITRDQFHRPIRKAALDMKKYVPVYFYIFSFVGASGKNIESQFEVDNIGADVLPIKGEGAGHGEDLGYLFYRPNVEGVTENDILMQKRTVRMWTNFAKYTNPTPTKDPLLEKITWPANDGTDDNLRYLNIDLKMSVNENPFDEDMRFYDRLYEKYGQPPYDTY</sequence>
<dbReference type="InterPro" id="IPR029058">
    <property type="entry name" value="AB_hydrolase_fold"/>
</dbReference>
<dbReference type="GO" id="GO:0052689">
    <property type="term" value="F:carboxylic ester hydrolase activity"/>
    <property type="evidence" value="ECO:0007669"/>
    <property type="project" value="UniProtKB-KW"/>
</dbReference>
<dbReference type="Proteomes" id="UP000410492">
    <property type="component" value="Unassembled WGS sequence"/>
</dbReference>
<keyword evidence="9" id="KW-1185">Reference proteome</keyword>
<dbReference type="InterPro" id="IPR019819">
    <property type="entry name" value="Carboxylesterase_B_CS"/>
</dbReference>
<dbReference type="InterPro" id="IPR002018">
    <property type="entry name" value="CarbesteraseB"/>
</dbReference>
<evidence type="ECO:0000259" key="7">
    <source>
        <dbReference type="Pfam" id="PF00135"/>
    </source>
</evidence>
<proteinExistence type="inferred from homology"/>
<dbReference type="EMBL" id="CAACVG010010464">
    <property type="protein sequence ID" value="VEN55895.1"/>
    <property type="molecule type" value="Genomic_DNA"/>
</dbReference>
<evidence type="ECO:0000313" key="9">
    <source>
        <dbReference type="Proteomes" id="UP000410492"/>
    </source>
</evidence>
<organism evidence="8 9">
    <name type="scientific">Callosobruchus maculatus</name>
    <name type="common">Southern cowpea weevil</name>
    <name type="synonym">Pulse bruchid</name>
    <dbReference type="NCBI Taxonomy" id="64391"/>
    <lineage>
        <taxon>Eukaryota</taxon>
        <taxon>Metazoa</taxon>
        <taxon>Ecdysozoa</taxon>
        <taxon>Arthropoda</taxon>
        <taxon>Hexapoda</taxon>
        <taxon>Insecta</taxon>
        <taxon>Pterygota</taxon>
        <taxon>Neoptera</taxon>
        <taxon>Endopterygota</taxon>
        <taxon>Coleoptera</taxon>
        <taxon>Polyphaga</taxon>
        <taxon>Cucujiformia</taxon>
        <taxon>Chrysomeloidea</taxon>
        <taxon>Chrysomelidae</taxon>
        <taxon>Bruchinae</taxon>
        <taxon>Bruchini</taxon>
        <taxon>Callosobruchus</taxon>
    </lineage>
</organism>
<evidence type="ECO:0000256" key="3">
    <source>
        <dbReference type="ARBA" id="ARBA00022801"/>
    </source>
</evidence>
<dbReference type="PANTHER" id="PTHR43142">
    <property type="entry name" value="CARBOXYLIC ESTER HYDROLASE"/>
    <property type="match status" value="1"/>
</dbReference>
<evidence type="ECO:0000256" key="6">
    <source>
        <dbReference type="RuleBase" id="RU361235"/>
    </source>
</evidence>
<keyword evidence="5" id="KW-0325">Glycoprotein</keyword>
<keyword evidence="3 6" id="KW-0378">Hydrolase</keyword>
<evidence type="ECO:0000313" key="8">
    <source>
        <dbReference type="EMBL" id="VEN55895.1"/>
    </source>
</evidence>
<evidence type="ECO:0000256" key="1">
    <source>
        <dbReference type="ARBA" id="ARBA00005964"/>
    </source>
</evidence>